<dbReference type="AlphaFoldDB" id="A0A1C5J7J6"/>
<evidence type="ECO:0000313" key="3">
    <source>
        <dbReference type="Proteomes" id="UP000198210"/>
    </source>
</evidence>
<name>A0A1C5J7J6_9ACTN</name>
<dbReference type="RefSeq" id="WP_088972048.1">
    <property type="nucleotide sequence ID" value="NZ_JBHLYF010000039.1"/>
</dbReference>
<gene>
    <name evidence="2" type="ORF">GA0074704_4173</name>
</gene>
<dbReference type="Proteomes" id="UP000198210">
    <property type="component" value="Chromosome I"/>
</dbReference>
<dbReference type="Pfam" id="PF13847">
    <property type="entry name" value="Methyltransf_31"/>
    <property type="match status" value="1"/>
</dbReference>
<proteinExistence type="predicted"/>
<keyword evidence="2" id="KW-0808">Transferase</keyword>
<dbReference type="SUPFAM" id="SSF53335">
    <property type="entry name" value="S-adenosyl-L-methionine-dependent methyltransferases"/>
    <property type="match status" value="1"/>
</dbReference>
<organism evidence="2 3">
    <name type="scientific">Micromonospora siamensis</name>
    <dbReference type="NCBI Taxonomy" id="299152"/>
    <lineage>
        <taxon>Bacteria</taxon>
        <taxon>Bacillati</taxon>
        <taxon>Actinomycetota</taxon>
        <taxon>Actinomycetes</taxon>
        <taxon>Micromonosporales</taxon>
        <taxon>Micromonosporaceae</taxon>
        <taxon>Micromonospora</taxon>
    </lineage>
</organism>
<protein>
    <submittedName>
        <fullName evidence="2">Methyltransferase domain-containing protein</fullName>
    </submittedName>
</protein>
<keyword evidence="2" id="KW-0489">Methyltransferase</keyword>
<reference evidence="2 3" key="1">
    <citation type="submission" date="2016-06" db="EMBL/GenBank/DDBJ databases">
        <authorList>
            <person name="Kjaerup R.B."/>
            <person name="Dalgaard T.S."/>
            <person name="Juul-Madsen H.R."/>
        </authorList>
    </citation>
    <scope>NUCLEOTIDE SEQUENCE [LARGE SCALE GENOMIC DNA]</scope>
    <source>
        <strain evidence="2 3">DSM 45097</strain>
    </source>
</reference>
<evidence type="ECO:0000259" key="1">
    <source>
        <dbReference type="Pfam" id="PF13847"/>
    </source>
</evidence>
<keyword evidence="3" id="KW-1185">Reference proteome</keyword>
<dbReference type="EMBL" id="LT607751">
    <property type="protein sequence ID" value="SCG66149.1"/>
    <property type="molecule type" value="Genomic_DNA"/>
</dbReference>
<dbReference type="InterPro" id="IPR029063">
    <property type="entry name" value="SAM-dependent_MTases_sf"/>
</dbReference>
<dbReference type="GO" id="GO:0008168">
    <property type="term" value="F:methyltransferase activity"/>
    <property type="evidence" value="ECO:0007669"/>
    <property type="project" value="UniProtKB-KW"/>
</dbReference>
<sequence length="349" mass="37783">MTFDPEQLARHDLRPLRELLLDAGYRTETLAKHLKLHPEMLLADTARNSLIHGDSLGSSPAAVLGRLFLLCAPVPVPEVRKLSSSLIQALYGYDLVRADAAGRYVTGNVTITEVDDFYYLADRLFENTSGTIGVTISSDVCMPPHASSFELAKAIPGTSPDSAVLDVGCGSGCLSLPLSASAGPVTGIDTSSRAVAFSRANASCNGASARFEHVGWEKFDSLEQYDLILYNSPDERAAFDLVNDGLPRLLRHGGRAQVRLVCDVHAEDRDVQGAVDRMTSVGPEFDVRVLAPDDSLFSLSRDVLAHGGRPARTLLVERHSEWPAYVDSLRSRGVVEVASIILDISRGRR</sequence>
<evidence type="ECO:0000313" key="2">
    <source>
        <dbReference type="EMBL" id="SCG66149.1"/>
    </source>
</evidence>
<dbReference type="InterPro" id="IPR025714">
    <property type="entry name" value="Methyltranfer_dom"/>
</dbReference>
<accession>A0A1C5J7J6</accession>
<dbReference type="GO" id="GO:0032259">
    <property type="term" value="P:methylation"/>
    <property type="evidence" value="ECO:0007669"/>
    <property type="project" value="UniProtKB-KW"/>
</dbReference>
<dbReference type="Gene3D" id="3.40.50.150">
    <property type="entry name" value="Vaccinia Virus protein VP39"/>
    <property type="match status" value="1"/>
</dbReference>
<dbReference type="CDD" id="cd02440">
    <property type="entry name" value="AdoMet_MTases"/>
    <property type="match status" value="1"/>
</dbReference>
<feature type="domain" description="Methyltransferase" evidence="1">
    <location>
        <begin position="160"/>
        <end position="262"/>
    </location>
</feature>